<protein>
    <submittedName>
        <fullName evidence="1">Uncharacterized protein</fullName>
    </submittedName>
</protein>
<dbReference type="AlphaFoldDB" id="A0AAN9Z4I9"/>
<reference evidence="1 2" key="1">
    <citation type="submission" date="2024-03" db="EMBL/GenBank/DDBJ databases">
        <title>The genome assembly and annotation of the cricket Gryllus longicercus Weissman &amp; Gray.</title>
        <authorList>
            <person name="Szrajer S."/>
            <person name="Gray D."/>
            <person name="Ylla G."/>
        </authorList>
    </citation>
    <scope>NUCLEOTIDE SEQUENCE [LARGE SCALE GENOMIC DNA]</scope>
    <source>
        <strain evidence="1">DAG 2021-001</strain>
        <tissue evidence="1">Whole body minus gut</tissue>
    </source>
</reference>
<keyword evidence="2" id="KW-1185">Reference proteome</keyword>
<dbReference type="SMART" id="SM00696">
    <property type="entry name" value="DM9"/>
    <property type="match status" value="2"/>
</dbReference>
<name>A0AAN9Z4I9_9ORTH</name>
<dbReference type="EMBL" id="JAZDUA010000261">
    <property type="protein sequence ID" value="KAK7862739.1"/>
    <property type="molecule type" value="Genomic_DNA"/>
</dbReference>
<dbReference type="PANTHER" id="PTHR31649:SF1">
    <property type="entry name" value="FARNESOIC ACID O-METHYL TRANSFERASE DOMAIN-CONTAINING PROTEIN"/>
    <property type="match status" value="1"/>
</dbReference>
<dbReference type="Pfam" id="PF11901">
    <property type="entry name" value="DM9"/>
    <property type="match status" value="1"/>
</dbReference>
<dbReference type="PANTHER" id="PTHR31649">
    <property type="entry name" value="AGAP009604-PA"/>
    <property type="match status" value="1"/>
</dbReference>
<dbReference type="Proteomes" id="UP001378592">
    <property type="component" value="Unassembled WGS sequence"/>
</dbReference>
<accession>A0AAN9Z4I9</accession>
<evidence type="ECO:0000313" key="2">
    <source>
        <dbReference type="Proteomes" id="UP001378592"/>
    </source>
</evidence>
<dbReference type="InterPro" id="IPR006616">
    <property type="entry name" value="DM9_repeat"/>
</dbReference>
<sequence>MHVYRNPFCMIFVLENGHPLRLFPGQSATNGEIPSGAVWAGLDKNGDNMYVARARHEEDLLPGKVVPNKGGMFVSYGGQEHSKCAYEVMLGRGAVAWQQCSGGRVPPKAVEAGRTCDGEKLYVGRVVHDGALTPGKVHGSHRKCYIPFDGKELAFDKYEVLVVVD</sequence>
<comment type="caution">
    <text evidence="1">The sequence shown here is derived from an EMBL/GenBank/DDBJ whole genome shotgun (WGS) entry which is preliminary data.</text>
</comment>
<organism evidence="1 2">
    <name type="scientific">Gryllus longicercus</name>
    <dbReference type="NCBI Taxonomy" id="2509291"/>
    <lineage>
        <taxon>Eukaryota</taxon>
        <taxon>Metazoa</taxon>
        <taxon>Ecdysozoa</taxon>
        <taxon>Arthropoda</taxon>
        <taxon>Hexapoda</taxon>
        <taxon>Insecta</taxon>
        <taxon>Pterygota</taxon>
        <taxon>Neoptera</taxon>
        <taxon>Polyneoptera</taxon>
        <taxon>Orthoptera</taxon>
        <taxon>Ensifera</taxon>
        <taxon>Gryllidea</taxon>
        <taxon>Grylloidea</taxon>
        <taxon>Gryllidae</taxon>
        <taxon>Gryllinae</taxon>
        <taxon>Gryllus</taxon>
    </lineage>
</organism>
<evidence type="ECO:0000313" key="1">
    <source>
        <dbReference type="EMBL" id="KAK7862739.1"/>
    </source>
</evidence>
<gene>
    <name evidence="1" type="ORF">R5R35_002511</name>
</gene>
<proteinExistence type="predicted"/>